<dbReference type="PROSITE" id="PS50122">
    <property type="entry name" value="CHEB"/>
    <property type="match status" value="1"/>
</dbReference>
<evidence type="ECO:0000313" key="5">
    <source>
        <dbReference type="Proteomes" id="UP000326380"/>
    </source>
</evidence>
<dbReference type="InterPro" id="IPR000673">
    <property type="entry name" value="Sig_transdc_resp-reg_Me-estase"/>
</dbReference>
<dbReference type="PANTHER" id="PTHR42872:SF6">
    <property type="entry name" value="PROTEIN-GLUTAMATE METHYLESTERASE_PROTEIN-GLUTAMINE GLUTAMINASE"/>
    <property type="match status" value="1"/>
</dbReference>
<protein>
    <recommendedName>
        <fullName evidence="2">protein-glutamate methylesterase</fullName>
        <ecNumber evidence="2">3.1.1.61</ecNumber>
    </recommendedName>
</protein>
<dbReference type="Proteomes" id="UP000326380">
    <property type="component" value="Unassembled WGS sequence"/>
</dbReference>
<sequence length="362" mass="38010">MPASSAHFSVLLSDLPSLVRLELSKLLRDEANTHVVASSQGAEDLLVQARRHRPRLIIVGEQRLLTLEQLMSHYRAPVLVYGATPPWPGALREAARWGVYDFLTPLLPASHPNYFQHQREVVRKVRGAFAQAAPTTPALESPVSALSRRVVATPPRGIVVVGGSTGGAAAVEQLVRGLRPGLPYTVVVAVHLPAAFTASLVERLRRASALPVVAGTAGLRLHAGQVAVVPGGSNMVVKGTAATGWLLQPSSEPAASFDEPSIDLLMKSAAAAAGRHTIGVVLSGLGRDGTLGAQVVRHHGGLVVAQNEDTAAVFAMPKSVIQAGLATATLALPDIAPFLNAHALPLRNLVATRLFPVTRSIN</sequence>
<dbReference type="GO" id="GO:0005737">
    <property type="term" value="C:cytoplasm"/>
    <property type="evidence" value="ECO:0007669"/>
    <property type="project" value="InterPro"/>
</dbReference>
<gene>
    <name evidence="4" type="ORF">F0P96_02800</name>
</gene>
<evidence type="ECO:0000256" key="1">
    <source>
        <dbReference type="ARBA" id="ARBA00022801"/>
    </source>
</evidence>
<comment type="catalytic activity">
    <reaction evidence="3">
        <text>[protein]-L-glutamate 5-O-methyl ester + H2O = L-glutamyl-[protein] + methanol + H(+)</text>
        <dbReference type="Rhea" id="RHEA:23236"/>
        <dbReference type="Rhea" id="RHEA-COMP:10208"/>
        <dbReference type="Rhea" id="RHEA-COMP:10311"/>
        <dbReference type="ChEBI" id="CHEBI:15377"/>
        <dbReference type="ChEBI" id="CHEBI:15378"/>
        <dbReference type="ChEBI" id="CHEBI:17790"/>
        <dbReference type="ChEBI" id="CHEBI:29973"/>
        <dbReference type="ChEBI" id="CHEBI:82795"/>
        <dbReference type="EC" id="3.1.1.61"/>
    </reaction>
</comment>
<dbReference type="InterPro" id="IPR035909">
    <property type="entry name" value="CheB_C"/>
</dbReference>
<dbReference type="CDD" id="cd16432">
    <property type="entry name" value="CheB_Rec"/>
    <property type="match status" value="1"/>
</dbReference>
<keyword evidence="1" id="KW-0378">Hydrolase</keyword>
<dbReference type="GO" id="GO:0006935">
    <property type="term" value="P:chemotaxis"/>
    <property type="evidence" value="ECO:0007669"/>
    <property type="project" value="UniProtKB-UniRule"/>
</dbReference>
<keyword evidence="5" id="KW-1185">Reference proteome</keyword>
<dbReference type="AlphaFoldDB" id="A0A7L4ZTJ2"/>
<dbReference type="EC" id="3.1.1.61" evidence="2"/>
<dbReference type="Gene3D" id="3.40.50.180">
    <property type="entry name" value="Methylesterase CheB, C-terminal domain"/>
    <property type="match status" value="1"/>
</dbReference>
<reference evidence="4 5" key="1">
    <citation type="submission" date="2019-09" db="EMBL/GenBank/DDBJ databases">
        <title>Genome sequence of Hymenobacter sp. M3.</title>
        <authorList>
            <person name="Srinivasan S."/>
        </authorList>
    </citation>
    <scope>NUCLEOTIDE SEQUENCE [LARGE SCALE GENOMIC DNA]</scope>
    <source>
        <strain evidence="4 5">M3</strain>
    </source>
</reference>
<evidence type="ECO:0000313" key="4">
    <source>
        <dbReference type="EMBL" id="KAA9339561.1"/>
    </source>
</evidence>
<comment type="caution">
    <text evidence="4">The sequence shown here is derived from an EMBL/GenBank/DDBJ whole genome shotgun (WGS) entry which is preliminary data.</text>
</comment>
<dbReference type="SUPFAM" id="SSF142764">
    <property type="entry name" value="YgbK-like"/>
    <property type="match status" value="1"/>
</dbReference>
<name>A0A7L4ZTJ2_9BACT</name>
<accession>A0A7L4ZTJ2</accession>
<dbReference type="SUPFAM" id="SSF52738">
    <property type="entry name" value="Methylesterase CheB, C-terminal domain"/>
    <property type="match status" value="1"/>
</dbReference>
<dbReference type="EMBL" id="VTWU01000001">
    <property type="protein sequence ID" value="KAA9339561.1"/>
    <property type="molecule type" value="Genomic_DNA"/>
</dbReference>
<dbReference type="GO" id="GO:0000156">
    <property type="term" value="F:phosphorelay response regulator activity"/>
    <property type="evidence" value="ECO:0007669"/>
    <property type="project" value="InterPro"/>
</dbReference>
<dbReference type="GO" id="GO:0008984">
    <property type="term" value="F:protein-glutamate methylesterase activity"/>
    <property type="evidence" value="ECO:0007669"/>
    <property type="project" value="UniProtKB-EC"/>
</dbReference>
<organism evidence="4 5">
    <name type="scientific">Hymenobacter busanensis</name>
    <dbReference type="NCBI Taxonomy" id="2607656"/>
    <lineage>
        <taxon>Bacteria</taxon>
        <taxon>Pseudomonadati</taxon>
        <taxon>Bacteroidota</taxon>
        <taxon>Cytophagia</taxon>
        <taxon>Cytophagales</taxon>
        <taxon>Hymenobacteraceae</taxon>
        <taxon>Hymenobacter</taxon>
    </lineage>
</organism>
<evidence type="ECO:0000256" key="3">
    <source>
        <dbReference type="ARBA" id="ARBA00048267"/>
    </source>
</evidence>
<proteinExistence type="predicted"/>
<dbReference type="Pfam" id="PF01339">
    <property type="entry name" value="CheB_methylest"/>
    <property type="match status" value="1"/>
</dbReference>
<dbReference type="RefSeq" id="WP_151077209.1">
    <property type="nucleotide sequence ID" value="NZ_CP047647.1"/>
</dbReference>
<evidence type="ECO:0000256" key="2">
    <source>
        <dbReference type="ARBA" id="ARBA00039140"/>
    </source>
</evidence>
<dbReference type="PANTHER" id="PTHR42872">
    <property type="entry name" value="PROTEIN-GLUTAMATE METHYLESTERASE/PROTEIN-GLUTAMINE GLUTAMINASE"/>
    <property type="match status" value="1"/>
</dbReference>